<name>A0A5N3V143_MUNMU</name>
<organism evidence="1 2">
    <name type="scientific">Muntiacus muntjak</name>
    <name type="common">Barking deer</name>
    <name type="synonym">Indian muntjac</name>
    <dbReference type="NCBI Taxonomy" id="9888"/>
    <lineage>
        <taxon>Eukaryota</taxon>
        <taxon>Metazoa</taxon>
        <taxon>Chordata</taxon>
        <taxon>Craniata</taxon>
        <taxon>Vertebrata</taxon>
        <taxon>Euteleostomi</taxon>
        <taxon>Mammalia</taxon>
        <taxon>Eutheria</taxon>
        <taxon>Laurasiatheria</taxon>
        <taxon>Artiodactyla</taxon>
        <taxon>Ruminantia</taxon>
        <taxon>Pecora</taxon>
        <taxon>Cervidae</taxon>
        <taxon>Muntiacinae</taxon>
        <taxon>Muntiacus</taxon>
    </lineage>
</organism>
<dbReference type="Proteomes" id="UP000326458">
    <property type="component" value="Unassembled WGS sequence"/>
</dbReference>
<comment type="caution">
    <text evidence="1">The sequence shown here is derived from an EMBL/GenBank/DDBJ whole genome shotgun (WGS) entry which is preliminary data.</text>
</comment>
<protein>
    <submittedName>
        <fullName evidence="1">Uncharacterized protein</fullName>
    </submittedName>
</protein>
<dbReference type="AlphaFoldDB" id="A0A5N3V143"/>
<proteinExistence type="predicted"/>
<dbReference type="Gene3D" id="3.10.450.220">
    <property type="match status" value="1"/>
</dbReference>
<gene>
    <name evidence="1" type="ORF">FD754_019743</name>
</gene>
<reference evidence="1 2" key="1">
    <citation type="submission" date="2019-06" db="EMBL/GenBank/DDBJ databases">
        <title>Discovery of a novel chromosome fission-fusion reversal in muntjac.</title>
        <authorList>
            <person name="Mudd A.B."/>
            <person name="Bredeson J.V."/>
            <person name="Baum R."/>
            <person name="Hockemeyer D."/>
            <person name="Rokhsar D.S."/>
        </authorList>
    </citation>
    <scope>NUCLEOTIDE SEQUENCE [LARGE SCALE GENOMIC DNA]</scope>
    <source>
        <strain evidence="1">UTSW_UCB_Mm</strain>
        <tissue evidence="1">Fibroblast cell line</tissue>
    </source>
</reference>
<dbReference type="EMBL" id="VCEA01000003">
    <property type="protein sequence ID" value="KAB0342817.1"/>
    <property type="molecule type" value="Genomic_DNA"/>
</dbReference>
<dbReference type="SUPFAM" id="SSF88802">
    <property type="entry name" value="Pre-PUA domain"/>
    <property type="match status" value="1"/>
</dbReference>
<sequence length="78" mass="8727">IRGNLQLLVIRSYGTYCFRLHNDRTLVVGISGDKPVLLGRYFGKFPKTHKFQLDVTALDYLAPYAKNGASQVALVQEA</sequence>
<evidence type="ECO:0000313" key="2">
    <source>
        <dbReference type="Proteomes" id="UP000326458"/>
    </source>
</evidence>
<evidence type="ECO:0000313" key="1">
    <source>
        <dbReference type="EMBL" id="KAB0342817.1"/>
    </source>
</evidence>
<feature type="non-terminal residue" evidence="1">
    <location>
        <position position="1"/>
    </location>
</feature>
<keyword evidence="2" id="KW-1185">Reference proteome</keyword>
<accession>A0A5N3V143</accession>